<feature type="transmembrane region" description="Helical" evidence="1">
    <location>
        <begin position="7"/>
        <end position="28"/>
    </location>
</feature>
<sequence length="98" mass="10115">MGMVVGMLFVGLTLYSGLNIVIGFLIFVSSMDADHANTPYMIAGTAVLALIGLAAGIGLVLVRRSWTRGLGLGLMAGWALWSILSAGICTGLNPALYG</sequence>
<name>A0A931AL14_9ACTN</name>
<dbReference type="EMBL" id="JADOGI010000196">
    <property type="protein sequence ID" value="MBF8192145.1"/>
    <property type="molecule type" value="Genomic_DNA"/>
</dbReference>
<dbReference type="Proteomes" id="UP000605361">
    <property type="component" value="Unassembled WGS sequence"/>
</dbReference>
<protein>
    <submittedName>
        <fullName evidence="2">Uncharacterized protein</fullName>
    </submittedName>
</protein>
<evidence type="ECO:0000256" key="1">
    <source>
        <dbReference type="SAM" id="Phobius"/>
    </source>
</evidence>
<evidence type="ECO:0000313" key="2">
    <source>
        <dbReference type="EMBL" id="MBF8192145.1"/>
    </source>
</evidence>
<feature type="transmembrane region" description="Helical" evidence="1">
    <location>
        <begin position="74"/>
        <end position="97"/>
    </location>
</feature>
<keyword evidence="1" id="KW-1133">Transmembrane helix</keyword>
<gene>
    <name evidence="2" type="ORF">ITP53_41995</name>
</gene>
<keyword evidence="3" id="KW-1185">Reference proteome</keyword>
<reference evidence="2" key="1">
    <citation type="submission" date="2020-11" db="EMBL/GenBank/DDBJ databases">
        <title>Whole-genome analyses of Nonomuraea sp. K274.</title>
        <authorList>
            <person name="Veyisoglu A."/>
        </authorList>
    </citation>
    <scope>NUCLEOTIDE SEQUENCE</scope>
    <source>
        <strain evidence="2">K274</strain>
    </source>
</reference>
<comment type="caution">
    <text evidence="2">The sequence shown here is derived from an EMBL/GenBank/DDBJ whole genome shotgun (WGS) entry which is preliminary data.</text>
</comment>
<proteinExistence type="predicted"/>
<dbReference type="AlphaFoldDB" id="A0A931AL14"/>
<organism evidence="2 3">
    <name type="scientific">Nonomuraea cypriaca</name>
    <dbReference type="NCBI Taxonomy" id="1187855"/>
    <lineage>
        <taxon>Bacteria</taxon>
        <taxon>Bacillati</taxon>
        <taxon>Actinomycetota</taxon>
        <taxon>Actinomycetes</taxon>
        <taxon>Streptosporangiales</taxon>
        <taxon>Streptosporangiaceae</taxon>
        <taxon>Nonomuraea</taxon>
    </lineage>
</organism>
<keyword evidence="1" id="KW-0472">Membrane</keyword>
<feature type="transmembrane region" description="Helical" evidence="1">
    <location>
        <begin position="40"/>
        <end position="62"/>
    </location>
</feature>
<evidence type="ECO:0000313" key="3">
    <source>
        <dbReference type="Proteomes" id="UP000605361"/>
    </source>
</evidence>
<keyword evidence="1" id="KW-0812">Transmembrane</keyword>
<accession>A0A931AL14</accession>